<organism evidence="2 3">
    <name type="scientific">Paenibacillus stellifer</name>
    <dbReference type="NCBI Taxonomy" id="169760"/>
    <lineage>
        <taxon>Bacteria</taxon>
        <taxon>Bacillati</taxon>
        <taxon>Bacillota</taxon>
        <taxon>Bacilli</taxon>
        <taxon>Bacillales</taxon>
        <taxon>Paenibacillaceae</taxon>
        <taxon>Paenibacillus</taxon>
    </lineage>
</organism>
<feature type="transmembrane region" description="Helical" evidence="1">
    <location>
        <begin position="295"/>
        <end position="315"/>
    </location>
</feature>
<keyword evidence="1" id="KW-1133">Transmembrane helix</keyword>
<dbReference type="RefSeq" id="WP_038693785.1">
    <property type="nucleotide sequence ID" value="NZ_CP009286.1"/>
</dbReference>
<dbReference type="EMBL" id="CP009286">
    <property type="protein sequence ID" value="AIQ62522.1"/>
    <property type="molecule type" value="Genomic_DNA"/>
</dbReference>
<name>A0A089LNT0_9BACL</name>
<accession>A0A089LNT0</accession>
<dbReference type="Proteomes" id="UP000029507">
    <property type="component" value="Chromosome"/>
</dbReference>
<dbReference type="KEGG" id="pste:PSTEL_04810"/>
<dbReference type="HOGENOM" id="CLU_860092_0_0_9"/>
<dbReference type="AlphaFoldDB" id="A0A089LNT0"/>
<protein>
    <recommendedName>
        <fullName evidence="4">DUF3324 domain-containing protein</fullName>
    </recommendedName>
</protein>
<evidence type="ECO:0000313" key="3">
    <source>
        <dbReference type="Proteomes" id="UP000029507"/>
    </source>
</evidence>
<keyword evidence="3" id="KW-1185">Reference proteome</keyword>
<evidence type="ECO:0000313" key="2">
    <source>
        <dbReference type="EMBL" id="AIQ62522.1"/>
    </source>
</evidence>
<evidence type="ECO:0008006" key="4">
    <source>
        <dbReference type="Google" id="ProtNLM"/>
    </source>
</evidence>
<gene>
    <name evidence="2" type="ORF">PSTEL_04810</name>
</gene>
<evidence type="ECO:0000256" key="1">
    <source>
        <dbReference type="SAM" id="Phobius"/>
    </source>
</evidence>
<keyword evidence="1" id="KW-0812">Transmembrane</keyword>
<dbReference type="OrthoDB" id="2530982at2"/>
<sequence length="323" mass="35400">MWIRLLLAAIVFWIAAGFTNPMDGQQLVISGDSDRINPELSAYVEDIVPGDKREYTVHVTNPTDEEITALLYAADAMPALGGGKDFTLPSDPDTGSAAWYRAPDRSITLKAGETQSFTMKMQIPESVEPGQYVSVIGVYDQSMRESATRKIGLQVILNYKMVEAKPPEAVPHAAVYTLENGKASLTILLVNEGDSLSEPEIEVQLKRQDDTSELLFERKSTVDSIYAGTVAQYMAELNWPLSPGSYMAEVKTMLGDRTEQKDFPFEVTDGRTMPSGTVTQATGDVSPLHEGSFGLRPSCVYGGLLLILVIVVVVIRRRASRTE</sequence>
<proteinExistence type="predicted"/>
<dbReference type="STRING" id="169760.PSTEL_04810"/>
<reference evidence="2 3" key="1">
    <citation type="submission" date="2014-08" db="EMBL/GenBank/DDBJ databases">
        <title>Comparative genomics of the Paenibacillus odorifer group.</title>
        <authorList>
            <person name="den Bakker H.C."/>
            <person name="Tsai Y.-C."/>
            <person name="Martin N."/>
            <person name="Korlach J."/>
            <person name="Wiedmann M."/>
        </authorList>
    </citation>
    <scope>NUCLEOTIDE SEQUENCE [LARGE SCALE GENOMIC DNA]</scope>
    <source>
        <strain evidence="2 3">DSM 14472</strain>
    </source>
</reference>
<keyword evidence="1" id="KW-0472">Membrane</keyword>